<dbReference type="Proteomes" id="UP001482620">
    <property type="component" value="Unassembled WGS sequence"/>
</dbReference>
<sequence>MMSLIASLDAALYGRQRRPGPALNLDLDVMMESDAALLPAGCGSAQRSHCNQLDSTGSPFCPIFGRVVKAMVP</sequence>
<dbReference type="EMBL" id="JAHRIQ010108661">
    <property type="protein sequence ID" value="MEQ2257018.1"/>
    <property type="molecule type" value="Genomic_DNA"/>
</dbReference>
<name>A0ABV0VJZ3_9TELE</name>
<gene>
    <name evidence="1" type="ORF">ILYODFUR_030074</name>
</gene>
<proteinExistence type="predicted"/>
<accession>A0ABV0VJZ3</accession>
<keyword evidence="2" id="KW-1185">Reference proteome</keyword>
<protein>
    <submittedName>
        <fullName evidence="1">Uncharacterized protein</fullName>
    </submittedName>
</protein>
<reference evidence="1 2" key="1">
    <citation type="submission" date="2021-06" db="EMBL/GenBank/DDBJ databases">
        <authorList>
            <person name="Palmer J.M."/>
        </authorList>
    </citation>
    <scope>NUCLEOTIDE SEQUENCE [LARGE SCALE GENOMIC DNA]</scope>
    <source>
        <strain evidence="2">if_2019</strain>
        <tissue evidence="1">Muscle</tissue>
    </source>
</reference>
<evidence type="ECO:0000313" key="1">
    <source>
        <dbReference type="EMBL" id="MEQ2257018.1"/>
    </source>
</evidence>
<evidence type="ECO:0000313" key="2">
    <source>
        <dbReference type="Proteomes" id="UP001482620"/>
    </source>
</evidence>
<organism evidence="1 2">
    <name type="scientific">Ilyodon furcidens</name>
    <name type="common">goldbreast splitfin</name>
    <dbReference type="NCBI Taxonomy" id="33524"/>
    <lineage>
        <taxon>Eukaryota</taxon>
        <taxon>Metazoa</taxon>
        <taxon>Chordata</taxon>
        <taxon>Craniata</taxon>
        <taxon>Vertebrata</taxon>
        <taxon>Euteleostomi</taxon>
        <taxon>Actinopterygii</taxon>
        <taxon>Neopterygii</taxon>
        <taxon>Teleostei</taxon>
        <taxon>Neoteleostei</taxon>
        <taxon>Acanthomorphata</taxon>
        <taxon>Ovalentaria</taxon>
        <taxon>Atherinomorphae</taxon>
        <taxon>Cyprinodontiformes</taxon>
        <taxon>Goodeidae</taxon>
        <taxon>Ilyodon</taxon>
    </lineage>
</organism>
<comment type="caution">
    <text evidence="1">The sequence shown here is derived from an EMBL/GenBank/DDBJ whole genome shotgun (WGS) entry which is preliminary data.</text>
</comment>